<evidence type="ECO:0000256" key="13">
    <source>
        <dbReference type="ARBA" id="ARBA00023170"/>
    </source>
</evidence>
<dbReference type="InterPro" id="IPR038408">
    <property type="entry name" value="GNK2_sf"/>
</dbReference>
<evidence type="ECO:0000259" key="18">
    <source>
        <dbReference type="PROSITE" id="PS50011"/>
    </source>
</evidence>
<dbReference type="GO" id="GO:0005886">
    <property type="term" value="C:plasma membrane"/>
    <property type="evidence" value="ECO:0007669"/>
    <property type="project" value="TreeGrafter"/>
</dbReference>
<dbReference type="GO" id="GO:0005524">
    <property type="term" value="F:ATP binding"/>
    <property type="evidence" value="ECO:0007669"/>
    <property type="project" value="UniProtKB-UniRule"/>
</dbReference>
<dbReference type="Gene3D" id="1.10.510.10">
    <property type="entry name" value="Transferase(Phosphotransferase) domain 1"/>
    <property type="match status" value="1"/>
</dbReference>
<dbReference type="InterPro" id="IPR000719">
    <property type="entry name" value="Prot_kinase_dom"/>
</dbReference>
<dbReference type="GO" id="GO:0004674">
    <property type="term" value="F:protein serine/threonine kinase activity"/>
    <property type="evidence" value="ECO:0007669"/>
    <property type="project" value="UniProtKB-KW"/>
</dbReference>
<comment type="subcellular location">
    <subcellularLocation>
        <location evidence="1">Membrane</location>
        <topology evidence="1">Single-pass membrane protein</topology>
    </subcellularLocation>
</comment>
<keyword evidence="3" id="KW-0597">Phosphoprotein</keyword>
<dbReference type="CDD" id="cd14066">
    <property type="entry name" value="STKc_IRAK"/>
    <property type="match status" value="1"/>
</dbReference>
<keyword evidence="5 17" id="KW-0812">Transmembrane</keyword>
<dbReference type="InterPro" id="IPR008271">
    <property type="entry name" value="Ser/Thr_kinase_AS"/>
</dbReference>
<dbReference type="PROSITE" id="PS00107">
    <property type="entry name" value="PROTEIN_KINASE_ATP"/>
    <property type="match status" value="1"/>
</dbReference>
<proteinExistence type="predicted"/>
<evidence type="ECO:0000256" key="17">
    <source>
        <dbReference type="SAM" id="Phobius"/>
    </source>
</evidence>
<dbReference type="GO" id="GO:0009737">
    <property type="term" value="P:response to abscisic acid"/>
    <property type="evidence" value="ECO:0007669"/>
    <property type="project" value="UniProtKB-ARBA"/>
</dbReference>
<feature type="binding site" evidence="15">
    <location>
        <position position="329"/>
    </location>
    <ligand>
        <name>ATP</name>
        <dbReference type="ChEBI" id="CHEBI:30616"/>
    </ligand>
</feature>
<evidence type="ECO:0000256" key="16">
    <source>
        <dbReference type="SAM" id="MobiDB-lite"/>
    </source>
</evidence>
<evidence type="ECO:0000256" key="1">
    <source>
        <dbReference type="ARBA" id="ARBA00004167"/>
    </source>
</evidence>
<evidence type="ECO:0000313" key="21">
    <source>
        <dbReference type="Proteomes" id="UP000596660"/>
    </source>
</evidence>
<dbReference type="InterPro" id="IPR001245">
    <property type="entry name" value="Ser-Thr/Tyr_kinase_cat_dom"/>
</dbReference>
<keyword evidence="13" id="KW-0675">Receptor</keyword>
<dbReference type="CDD" id="cd23509">
    <property type="entry name" value="Gnk2-like"/>
    <property type="match status" value="2"/>
</dbReference>
<name>A0A803LKV8_CHEQI</name>
<dbReference type="PROSITE" id="PS51473">
    <property type="entry name" value="GNK2"/>
    <property type="match status" value="1"/>
</dbReference>
<evidence type="ECO:0000256" key="5">
    <source>
        <dbReference type="ARBA" id="ARBA00022692"/>
    </source>
</evidence>
<evidence type="ECO:0000256" key="3">
    <source>
        <dbReference type="ARBA" id="ARBA00022553"/>
    </source>
</evidence>
<evidence type="ECO:0000256" key="15">
    <source>
        <dbReference type="PROSITE-ProRule" id="PRU10141"/>
    </source>
</evidence>
<keyword evidence="14" id="KW-0325">Glycoprotein</keyword>
<evidence type="ECO:0000256" key="6">
    <source>
        <dbReference type="ARBA" id="ARBA00022729"/>
    </source>
</evidence>
<keyword evidence="8 15" id="KW-0547">Nucleotide-binding</keyword>
<evidence type="ECO:0000256" key="2">
    <source>
        <dbReference type="ARBA" id="ARBA00022527"/>
    </source>
</evidence>
<dbReference type="OMA" id="RISSCHN"/>
<evidence type="ECO:0000259" key="19">
    <source>
        <dbReference type="PROSITE" id="PS51473"/>
    </source>
</evidence>
<evidence type="ECO:0000256" key="4">
    <source>
        <dbReference type="ARBA" id="ARBA00022679"/>
    </source>
</evidence>
<dbReference type="PANTHER" id="PTHR27002:SF980">
    <property type="entry name" value="CYSTEINE-RICH RECEPTOR-LIKE PROTEIN KINASE 10 ISOFORM X1"/>
    <property type="match status" value="1"/>
</dbReference>
<keyword evidence="2" id="KW-0723">Serine/threonine-protein kinase</keyword>
<keyword evidence="11 17" id="KW-1133">Transmembrane helix</keyword>
<dbReference type="Pfam" id="PF01657">
    <property type="entry name" value="Stress-antifung"/>
    <property type="match status" value="2"/>
</dbReference>
<dbReference type="AlphaFoldDB" id="A0A803LKV8"/>
<evidence type="ECO:0000256" key="10">
    <source>
        <dbReference type="ARBA" id="ARBA00022840"/>
    </source>
</evidence>
<keyword evidence="21" id="KW-1185">Reference proteome</keyword>
<evidence type="ECO:0000256" key="8">
    <source>
        <dbReference type="ARBA" id="ARBA00022741"/>
    </source>
</evidence>
<dbReference type="Proteomes" id="UP000596660">
    <property type="component" value="Unplaced"/>
</dbReference>
<evidence type="ECO:0000256" key="11">
    <source>
        <dbReference type="ARBA" id="ARBA00022989"/>
    </source>
</evidence>
<dbReference type="InterPro" id="IPR017441">
    <property type="entry name" value="Protein_kinase_ATP_BS"/>
</dbReference>
<dbReference type="PROSITE" id="PS00108">
    <property type="entry name" value="PROTEIN_KINASE_ST"/>
    <property type="match status" value="1"/>
</dbReference>
<keyword evidence="4" id="KW-0808">Transferase</keyword>
<dbReference type="InterPro" id="IPR002902">
    <property type="entry name" value="GNK2"/>
</dbReference>
<keyword evidence="10 15" id="KW-0067">ATP-binding</keyword>
<dbReference type="Gene3D" id="3.30.430.20">
    <property type="entry name" value="Gnk2 domain, C-X8-C-X2-C motif"/>
    <property type="match status" value="2"/>
</dbReference>
<evidence type="ECO:0000313" key="20">
    <source>
        <dbReference type="EnsemblPlants" id="AUR62014605-RA:cds"/>
    </source>
</evidence>
<dbReference type="FunFam" id="1.10.510.10:FF:000343">
    <property type="entry name" value="Cysteine-rich receptor-like protein kinase 28"/>
    <property type="match status" value="1"/>
</dbReference>
<keyword evidence="9" id="KW-0418">Kinase</keyword>
<dbReference type="PROSITE" id="PS50011">
    <property type="entry name" value="PROTEIN_KINASE_DOM"/>
    <property type="match status" value="1"/>
</dbReference>
<dbReference type="Gramene" id="AUR62014605-RA">
    <property type="protein sequence ID" value="AUR62014605-RA:cds"/>
    <property type="gene ID" value="AUR62014605"/>
</dbReference>
<dbReference type="FunFam" id="3.30.430.20:FF:000003">
    <property type="entry name" value="Cysteine-rich RLK (RECEPTOR-like protein kinase) 10"/>
    <property type="match status" value="1"/>
</dbReference>
<evidence type="ECO:0000256" key="14">
    <source>
        <dbReference type="ARBA" id="ARBA00023180"/>
    </source>
</evidence>
<keyword evidence="6" id="KW-0732">Signal</keyword>
<feature type="domain" description="Protein kinase" evidence="18">
    <location>
        <begin position="301"/>
        <end position="586"/>
    </location>
</feature>
<feature type="transmembrane region" description="Helical" evidence="17">
    <location>
        <begin position="240"/>
        <end position="260"/>
    </location>
</feature>
<reference evidence="20" key="1">
    <citation type="journal article" date="2017" name="Nature">
        <title>The genome of Chenopodium quinoa.</title>
        <authorList>
            <person name="Jarvis D.E."/>
            <person name="Ho Y.S."/>
            <person name="Lightfoot D.J."/>
            <person name="Schmoeckel S.M."/>
            <person name="Li B."/>
            <person name="Borm T.J.A."/>
            <person name="Ohyanagi H."/>
            <person name="Mineta K."/>
            <person name="Michell C.T."/>
            <person name="Saber N."/>
            <person name="Kharbatia N.M."/>
            <person name="Rupper R.R."/>
            <person name="Sharp A.R."/>
            <person name="Dally N."/>
            <person name="Boughton B.A."/>
            <person name="Woo Y.H."/>
            <person name="Gao G."/>
            <person name="Schijlen E.G.W.M."/>
            <person name="Guo X."/>
            <person name="Momin A.A."/>
            <person name="Negrao S."/>
            <person name="Al-Babili S."/>
            <person name="Gehring C."/>
            <person name="Roessner U."/>
            <person name="Jung C."/>
            <person name="Murphy K."/>
            <person name="Arold S.T."/>
            <person name="Gojobori T."/>
            <person name="van der Linden C.G."/>
            <person name="van Loo E.N."/>
            <person name="Jellen E.N."/>
            <person name="Maughan P.J."/>
            <person name="Tester M."/>
        </authorList>
    </citation>
    <scope>NUCLEOTIDE SEQUENCE [LARGE SCALE GENOMIC DNA]</scope>
    <source>
        <strain evidence="20">cv. PI 614886</strain>
    </source>
</reference>
<dbReference type="EnsemblPlants" id="AUR62014605-RA">
    <property type="protein sequence ID" value="AUR62014605-RA:cds"/>
    <property type="gene ID" value="AUR62014605"/>
</dbReference>
<feature type="domain" description="Gnk2-homologous" evidence="19">
    <location>
        <begin position="93"/>
        <end position="199"/>
    </location>
</feature>
<evidence type="ECO:0000256" key="9">
    <source>
        <dbReference type="ARBA" id="ARBA00022777"/>
    </source>
</evidence>
<dbReference type="Pfam" id="PF07714">
    <property type="entry name" value="PK_Tyr_Ser-Thr"/>
    <property type="match status" value="1"/>
</dbReference>
<feature type="region of interest" description="Disordered" evidence="16">
    <location>
        <begin position="208"/>
        <end position="230"/>
    </location>
</feature>
<keyword evidence="12 17" id="KW-0472">Membrane</keyword>
<dbReference type="FunFam" id="3.30.200.20:FF:000142">
    <property type="entry name" value="Cysteine-rich receptor-like protein kinase 10"/>
    <property type="match status" value="1"/>
</dbReference>
<dbReference type="PANTHER" id="PTHR27002">
    <property type="entry name" value="RECEPTOR-LIKE SERINE/THREONINE-PROTEIN KINASE SD1-8"/>
    <property type="match status" value="1"/>
</dbReference>
<sequence>MSHTTAQPDFMAHVCQDTFGNYTANSAFKKNLDTLFSTISSDTRIDYGFYNFSVGQHLDRVNGIGLCRPDVASADCRSCLDEGAHAIVQECPTQKDAIGWYDVFSVDKVKYNQTVSTLLAKLQAKAASGDSRRKFGAGKANVTGSITMYALVQCTPDLESFDCYDCLDNAIYTSLTKNSEKNARVVRTSCSIRYENYPFYDSKSLMSLDQPSAPPPKPPFLPPSNTITKKGKRSSKKVRVLIEILLPTTTFLLLVSALIVCYCLKRKPNAQKSVEYGNKVVRNPESFQMNFETIRAATGNFSNVNKLGQGGFGAVYKGRLPNGQAIAVKRLSKFSGQGEEEFKNEAVLVARLQHRNLVRFLGFCLEGEERLLIYEFLSNKSLDCFLSDPIKRVQLDWQTRFKIIRGVARGLLYLHEDSRLLVVHRDLKSGNILLDAEMNPKIADFGMARLFGVDQTRGDTSKICGTYGYMPPEYVHQGHFSFKSDVFSFGVLLLEIITGLRISSCHNSETGDTLLSFAWRNWLEGTPLNIADSSMTTDNTAEVLRCINIGLLCVQENIAHRPTMSSIVLMLNNNTIAPPVPSHPAFLLDKDEKFEQLNSTRRPKVLVHSANEVSISELDPR</sequence>
<evidence type="ECO:0000256" key="12">
    <source>
        <dbReference type="ARBA" id="ARBA00023136"/>
    </source>
</evidence>
<dbReference type="InterPro" id="IPR011009">
    <property type="entry name" value="Kinase-like_dom_sf"/>
</dbReference>
<evidence type="ECO:0000256" key="7">
    <source>
        <dbReference type="ARBA" id="ARBA00022737"/>
    </source>
</evidence>
<feature type="compositionally biased region" description="Pro residues" evidence="16">
    <location>
        <begin position="212"/>
        <end position="222"/>
    </location>
</feature>
<reference evidence="20" key="2">
    <citation type="submission" date="2021-03" db="UniProtKB">
        <authorList>
            <consortium name="EnsemblPlants"/>
        </authorList>
    </citation>
    <scope>IDENTIFICATION</scope>
</reference>
<dbReference type="SUPFAM" id="SSF56112">
    <property type="entry name" value="Protein kinase-like (PK-like)"/>
    <property type="match status" value="1"/>
</dbReference>
<keyword evidence="7" id="KW-0677">Repeat</keyword>
<dbReference type="SMART" id="SM00220">
    <property type="entry name" value="S_TKc"/>
    <property type="match status" value="1"/>
</dbReference>
<accession>A0A803LKV8</accession>
<organism evidence="20 21">
    <name type="scientific">Chenopodium quinoa</name>
    <name type="common">Quinoa</name>
    <dbReference type="NCBI Taxonomy" id="63459"/>
    <lineage>
        <taxon>Eukaryota</taxon>
        <taxon>Viridiplantae</taxon>
        <taxon>Streptophyta</taxon>
        <taxon>Embryophyta</taxon>
        <taxon>Tracheophyta</taxon>
        <taxon>Spermatophyta</taxon>
        <taxon>Magnoliopsida</taxon>
        <taxon>eudicotyledons</taxon>
        <taxon>Gunneridae</taxon>
        <taxon>Pentapetalae</taxon>
        <taxon>Caryophyllales</taxon>
        <taxon>Chenopodiaceae</taxon>
        <taxon>Chenopodioideae</taxon>
        <taxon>Atripliceae</taxon>
        <taxon>Chenopodium</taxon>
    </lineage>
</organism>
<protein>
    <submittedName>
        <fullName evidence="20">Uncharacterized protein</fullName>
    </submittedName>
</protein>
<dbReference type="Gene3D" id="3.30.200.20">
    <property type="entry name" value="Phosphorylase Kinase, domain 1"/>
    <property type="match status" value="1"/>
</dbReference>